<evidence type="ECO:0000313" key="1">
    <source>
        <dbReference type="EMBL" id="JAE35131.1"/>
    </source>
</evidence>
<organism evidence="1">
    <name type="scientific">Arundo donax</name>
    <name type="common">Giant reed</name>
    <name type="synonym">Donax arundinaceus</name>
    <dbReference type="NCBI Taxonomy" id="35708"/>
    <lineage>
        <taxon>Eukaryota</taxon>
        <taxon>Viridiplantae</taxon>
        <taxon>Streptophyta</taxon>
        <taxon>Embryophyta</taxon>
        <taxon>Tracheophyta</taxon>
        <taxon>Spermatophyta</taxon>
        <taxon>Magnoliopsida</taxon>
        <taxon>Liliopsida</taxon>
        <taxon>Poales</taxon>
        <taxon>Poaceae</taxon>
        <taxon>PACMAD clade</taxon>
        <taxon>Arundinoideae</taxon>
        <taxon>Arundineae</taxon>
        <taxon>Arundo</taxon>
    </lineage>
</organism>
<reference evidence="1" key="2">
    <citation type="journal article" date="2015" name="Data Brief">
        <title>Shoot transcriptome of the giant reed, Arundo donax.</title>
        <authorList>
            <person name="Barrero R.A."/>
            <person name="Guerrero F.D."/>
            <person name="Moolhuijzen P."/>
            <person name="Goolsby J.A."/>
            <person name="Tidwell J."/>
            <person name="Bellgard S.E."/>
            <person name="Bellgard M.I."/>
        </authorList>
    </citation>
    <scope>NUCLEOTIDE SEQUENCE</scope>
    <source>
        <tissue evidence="1">Shoot tissue taken approximately 20 cm above the soil surface</tissue>
    </source>
</reference>
<name>A0A0A9HJW8_ARUDO</name>
<sequence>MTCFGKLSAMLLCKKEFVQLSGDCIMPDAFVRTRECQGIKEHSTG</sequence>
<accession>A0A0A9HJW8</accession>
<dbReference type="AlphaFoldDB" id="A0A0A9HJW8"/>
<reference evidence="1" key="1">
    <citation type="submission" date="2014-09" db="EMBL/GenBank/DDBJ databases">
        <authorList>
            <person name="Magalhaes I.L.F."/>
            <person name="Oliveira U."/>
            <person name="Santos F.R."/>
            <person name="Vidigal T.H.D.A."/>
            <person name="Brescovit A.D."/>
            <person name="Santos A.J."/>
        </authorList>
    </citation>
    <scope>NUCLEOTIDE SEQUENCE</scope>
    <source>
        <tissue evidence="1">Shoot tissue taken approximately 20 cm above the soil surface</tissue>
    </source>
</reference>
<protein>
    <submittedName>
        <fullName evidence="1">Uncharacterized protein</fullName>
    </submittedName>
</protein>
<dbReference type="EMBL" id="GBRH01162765">
    <property type="protein sequence ID" value="JAE35131.1"/>
    <property type="molecule type" value="Transcribed_RNA"/>
</dbReference>
<proteinExistence type="predicted"/>